<dbReference type="Gene3D" id="3.40.850.10">
    <property type="entry name" value="Kinesin motor domain"/>
    <property type="match status" value="1"/>
</dbReference>
<dbReference type="InterPro" id="IPR001752">
    <property type="entry name" value="Kinesin_motor_dom"/>
</dbReference>
<protein>
    <recommendedName>
        <fullName evidence="5">Kinesin motor domain-containing protein</fullName>
    </recommendedName>
</protein>
<feature type="domain" description="Kinesin motor" evidence="5">
    <location>
        <begin position="732"/>
        <end position="1138"/>
    </location>
</feature>
<reference evidence="6" key="1">
    <citation type="submission" date="2023-10" db="EMBL/GenBank/DDBJ databases">
        <authorList>
            <person name="Chen Y."/>
            <person name="Shah S."/>
            <person name="Dougan E. K."/>
            <person name="Thang M."/>
            <person name="Chan C."/>
        </authorList>
    </citation>
    <scope>NUCLEOTIDE SEQUENCE [LARGE SCALE GENOMIC DNA]</scope>
</reference>
<comment type="caution">
    <text evidence="6">The sequence shown here is derived from an EMBL/GenBank/DDBJ whole genome shotgun (WGS) entry which is preliminary data.</text>
</comment>
<keyword evidence="1 3" id="KW-0547">Nucleotide-binding</keyword>
<dbReference type="Proteomes" id="UP001189429">
    <property type="component" value="Unassembled WGS sequence"/>
</dbReference>
<feature type="compositionally biased region" description="Basic and acidic residues" evidence="4">
    <location>
        <begin position="667"/>
        <end position="687"/>
    </location>
</feature>
<comment type="similarity">
    <text evidence="3">Belongs to the TRAFAC class myosin-kinesin ATPase superfamily. Kinesin family.</text>
</comment>
<keyword evidence="3" id="KW-0505">Motor protein</keyword>
<keyword evidence="2 3" id="KW-0067">ATP-binding</keyword>
<dbReference type="InterPro" id="IPR027640">
    <property type="entry name" value="Kinesin-like_fam"/>
</dbReference>
<feature type="region of interest" description="Disordered" evidence="4">
    <location>
        <begin position="1"/>
        <end position="25"/>
    </location>
</feature>
<evidence type="ECO:0000256" key="3">
    <source>
        <dbReference type="PROSITE-ProRule" id="PRU00283"/>
    </source>
</evidence>
<dbReference type="PRINTS" id="PR00380">
    <property type="entry name" value="KINESINHEAVY"/>
</dbReference>
<dbReference type="SMART" id="SM00129">
    <property type="entry name" value="KISc"/>
    <property type="match status" value="1"/>
</dbReference>
<dbReference type="PANTHER" id="PTHR47969">
    <property type="entry name" value="CHROMOSOME-ASSOCIATED KINESIN KIF4A-RELATED"/>
    <property type="match status" value="1"/>
</dbReference>
<feature type="region of interest" description="Disordered" evidence="4">
    <location>
        <begin position="658"/>
        <end position="730"/>
    </location>
</feature>
<feature type="binding site" evidence="3">
    <location>
        <begin position="823"/>
        <end position="830"/>
    </location>
    <ligand>
        <name>ATP</name>
        <dbReference type="ChEBI" id="CHEBI:30616"/>
    </ligand>
</feature>
<sequence>MAPSLESIERVPKDQMEATSQQTKSTTAAIDKLSSAVAEAQVLEDQIRVLKQAKPQWCEDGPYEDKMGPGRSSGGVTEKIGGIEKRLAELAEAQAVASAAASVTASVHSSDSGGGRKRLRGSRVINLVDEVDVPDRTKIWIRGFPRQLLKTKLDAQFEEMQKLVPTTHRDRCLARVRNMQTASVTKFGSDVGPHLNPKKRVIILPVGLDRAAVESFFLQVDFDISPCKIGTSARYLGMFIDLGPRWAIPAHVLANTDQIGLPVQFRSMCFESQAAMYRESITFSLCSVHEKSQKNTVCEGAAEGAVGAAELGAAPAGLAAGRAPETAGSGASAAAGSPVQQGLDAVYGEFVRLLELDLIGAYHLEEAAHEYVGRGVAPRFDMEAVRLPTRGPFAKGSAVATRWRKISIVVWEMLEARRQLRHGGRRARLCVRSAELQGRVAKLSAQDLGADMLGQKEVKSMRWLLRRLGRLPCEDVVRAQARARRHAEKLEVERGRERSRLPLASEMADQPFANFLTTEASRAFGASIDMIAVLRDLWDDDDAGAQDADLAYPPAGSEDEIPDGHHNDDMVLLQRRVERPLAPEWTWVGMSYPLGQVDACPGSRKRFVCTHGKGVPKLRRAPADPLARPACTAPGGHLHVKGRFQEMQARGAFVRAAAPDCPGSARDALKGRDEKHFPRPQPRDENGGKFCGDSPAQRPQLREGESAQGSECATESRSSGPSSGKGKGRMAQVKVFVRWRPLVGQELKRGDAAVVHECVKDGRGTMSVSVTSDRMPRVKTWKGAGYSGVFRGPEGNAEVFDAAVEPMVSTIFRGKSACLFCYGHTGSGKTHTVLGYGPELGLYRLGADRIFEELEKGLQLSVRFAELHNGRAFDLLDGRAECQVREDADGAVHFRKDPTVFPDGRVRVRPLASIPCGSSEAVAAAVTLGSALRAVGSSSLHDQSSRSHAILEMEVVSEDLLAAREAVVHEESLLVPLGKELEELNFQASQGADVDLAEKEERQALLHEQKQLLDAARERLAEVTSGGPRGLGGTLVLVDLAGAEHGNDAGKGGRTQTPEEVREGKEINTSLLHLKEVVRAMASGSSHVPFRSCRLTRVMRHWLRPGCCCSMVSNVSGSDLQAGKSLNTLQYAALVASAGG</sequence>
<organism evidence="6 7">
    <name type="scientific">Prorocentrum cordatum</name>
    <dbReference type="NCBI Taxonomy" id="2364126"/>
    <lineage>
        <taxon>Eukaryota</taxon>
        <taxon>Sar</taxon>
        <taxon>Alveolata</taxon>
        <taxon>Dinophyceae</taxon>
        <taxon>Prorocentrales</taxon>
        <taxon>Prorocentraceae</taxon>
        <taxon>Prorocentrum</taxon>
    </lineage>
</organism>
<dbReference type="PROSITE" id="PS50067">
    <property type="entry name" value="KINESIN_MOTOR_2"/>
    <property type="match status" value="1"/>
</dbReference>
<dbReference type="InterPro" id="IPR019821">
    <property type="entry name" value="Kinesin_motor_CS"/>
</dbReference>
<dbReference type="PROSITE" id="PS00411">
    <property type="entry name" value="KINESIN_MOTOR_1"/>
    <property type="match status" value="1"/>
</dbReference>
<evidence type="ECO:0000256" key="2">
    <source>
        <dbReference type="ARBA" id="ARBA00022840"/>
    </source>
</evidence>
<dbReference type="SUPFAM" id="SSF52540">
    <property type="entry name" value="P-loop containing nucleoside triphosphate hydrolases"/>
    <property type="match status" value="1"/>
</dbReference>
<dbReference type="Pfam" id="PF00225">
    <property type="entry name" value="Kinesin"/>
    <property type="match status" value="2"/>
</dbReference>
<evidence type="ECO:0000256" key="4">
    <source>
        <dbReference type="SAM" id="MobiDB-lite"/>
    </source>
</evidence>
<gene>
    <name evidence="6" type="ORF">PCOR1329_LOCUS46946</name>
</gene>
<evidence type="ECO:0000259" key="5">
    <source>
        <dbReference type="PROSITE" id="PS50067"/>
    </source>
</evidence>
<proteinExistence type="inferred from homology"/>
<name>A0ABN9UCB6_9DINO</name>
<evidence type="ECO:0000313" key="6">
    <source>
        <dbReference type="EMBL" id="CAK0856574.1"/>
    </source>
</evidence>
<evidence type="ECO:0000256" key="1">
    <source>
        <dbReference type="ARBA" id="ARBA00022741"/>
    </source>
</evidence>
<accession>A0ABN9UCB6</accession>
<dbReference type="EMBL" id="CAUYUJ010015649">
    <property type="protein sequence ID" value="CAK0856574.1"/>
    <property type="molecule type" value="Genomic_DNA"/>
</dbReference>
<dbReference type="InterPro" id="IPR036961">
    <property type="entry name" value="Kinesin_motor_dom_sf"/>
</dbReference>
<feature type="region of interest" description="Disordered" evidence="4">
    <location>
        <begin position="545"/>
        <end position="564"/>
    </location>
</feature>
<keyword evidence="7" id="KW-1185">Reference proteome</keyword>
<evidence type="ECO:0000313" key="7">
    <source>
        <dbReference type="Proteomes" id="UP001189429"/>
    </source>
</evidence>
<dbReference type="InterPro" id="IPR027417">
    <property type="entry name" value="P-loop_NTPase"/>
</dbReference>
<feature type="compositionally biased region" description="Basic and acidic residues" evidence="4">
    <location>
        <begin position="7"/>
        <end position="16"/>
    </location>
</feature>
<dbReference type="PANTHER" id="PTHR47969:SF9">
    <property type="entry name" value="KINESIN-LIKE PROTEIN"/>
    <property type="match status" value="1"/>
</dbReference>